<keyword evidence="3 6" id="KW-0812">Transmembrane</keyword>
<dbReference type="PANTHER" id="PTHR30086">
    <property type="entry name" value="ARGININE EXPORTER PROTEIN ARGO"/>
    <property type="match status" value="1"/>
</dbReference>
<keyword evidence="8" id="KW-1185">Reference proteome</keyword>
<evidence type="ECO:0000256" key="6">
    <source>
        <dbReference type="SAM" id="Phobius"/>
    </source>
</evidence>
<organism evidence="7 8">
    <name type="scientific">Brevibacillus gelatini</name>
    <dbReference type="NCBI Taxonomy" id="1655277"/>
    <lineage>
        <taxon>Bacteria</taxon>
        <taxon>Bacillati</taxon>
        <taxon>Bacillota</taxon>
        <taxon>Bacilli</taxon>
        <taxon>Bacillales</taxon>
        <taxon>Paenibacillaceae</taxon>
        <taxon>Brevibacillus</taxon>
    </lineage>
</organism>
<evidence type="ECO:0000256" key="5">
    <source>
        <dbReference type="ARBA" id="ARBA00023136"/>
    </source>
</evidence>
<dbReference type="EMBL" id="RHHS01000052">
    <property type="protein sequence ID" value="RNB52961.1"/>
    <property type="molecule type" value="Genomic_DNA"/>
</dbReference>
<evidence type="ECO:0000256" key="4">
    <source>
        <dbReference type="ARBA" id="ARBA00022989"/>
    </source>
</evidence>
<dbReference type="AlphaFoldDB" id="A0A3M8AP42"/>
<feature type="transmembrane region" description="Helical" evidence="6">
    <location>
        <begin position="6"/>
        <end position="27"/>
    </location>
</feature>
<feature type="transmembrane region" description="Helical" evidence="6">
    <location>
        <begin position="178"/>
        <end position="197"/>
    </location>
</feature>
<evidence type="ECO:0000256" key="2">
    <source>
        <dbReference type="ARBA" id="ARBA00022475"/>
    </source>
</evidence>
<evidence type="ECO:0000313" key="8">
    <source>
        <dbReference type="Proteomes" id="UP000268829"/>
    </source>
</evidence>
<dbReference type="GO" id="GO:0015171">
    <property type="term" value="F:amino acid transmembrane transporter activity"/>
    <property type="evidence" value="ECO:0007669"/>
    <property type="project" value="TreeGrafter"/>
</dbReference>
<keyword evidence="5 6" id="KW-0472">Membrane</keyword>
<dbReference type="InterPro" id="IPR001123">
    <property type="entry name" value="LeuE-type"/>
</dbReference>
<feature type="transmembrane region" description="Helical" evidence="6">
    <location>
        <begin position="39"/>
        <end position="68"/>
    </location>
</feature>
<comment type="caution">
    <text evidence="7">The sequence shown here is derived from an EMBL/GenBank/DDBJ whole genome shotgun (WGS) entry which is preliminary data.</text>
</comment>
<dbReference type="Proteomes" id="UP000268829">
    <property type="component" value="Unassembled WGS sequence"/>
</dbReference>
<dbReference type="GO" id="GO:0005886">
    <property type="term" value="C:plasma membrane"/>
    <property type="evidence" value="ECO:0007669"/>
    <property type="project" value="UniProtKB-SubCell"/>
</dbReference>
<evidence type="ECO:0000256" key="3">
    <source>
        <dbReference type="ARBA" id="ARBA00022692"/>
    </source>
</evidence>
<feature type="transmembrane region" description="Helical" evidence="6">
    <location>
        <begin position="74"/>
        <end position="91"/>
    </location>
</feature>
<accession>A0A3M8AP42</accession>
<dbReference type="Pfam" id="PF01810">
    <property type="entry name" value="LysE"/>
    <property type="match status" value="1"/>
</dbReference>
<dbReference type="RefSeq" id="WP_122906480.1">
    <property type="nucleotide sequence ID" value="NZ_RHHS01000052.1"/>
</dbReference>
<sequence>MLEAALHGFVLAFGLILPLGAQNVFVFNQGAVQPTLWRAAPVVLTAAACDALLILLAVLGVSLVILTVAWLKTVLYVIGICFLLYMGYLTWRSRPSLDHRNQESFSAKKQMMFAASVSLFNPHAILDTIGVIGTNSLNYAGAEKWGFTIACILVSCLWFFGLSVAGRIMGKLDRSGSLLRSLNIVSALIMWGVAAYMTSQLDWAWFREK</sequence>
<comment type="subcellular location">
    <subcellularLocation>
        <location evidence="1">Cell membrane</location>
        <topology evidence="1">Multi-pass membrane protein</topology>
    </subcellularLocation>
</comment>
<dbReference type="OrthoDB" id="5638726at2"/>
<evidence type="ECO:0000313" key="7">
    <source>
        <dbReference type="EMBL" id="RNB52961.1"/>
    </source>
</evidence>
<protein>
    <submittedName>
        <fullName evidence="7">Amino acid transporter</fullName>
    </submittedName>
</protein>
<proteinExistence type="predicted"/>
<name>A0A3M8AP42_9BACL</name>
<evidence type="ECO:0000256" key="1">
    <source>
        <dbReference type="ARBA" id="ARBA00004651"/>
    </source>
</evidence>
<keyword evidence="4 6" id="KW-1133">Transmembrane helix</keyword>
<reference evidence="7 8" key="1">
    <citation type="submission" date="2018-10" db="EMBL/GenBank/DDBJ databases">
        <title>Phylogenomics of Brevibacillus.</title>
        <authorList>
            <person name="Dunlap C."/>
        </authorList>
    </citation>
    <scope>NUCLEOTIDE SEQUENCE [LARGE SCALE GENOMIC DNA]</scope>
    <source>
        <strain evidence="7 8">DSM 100115</strain>
    </source>
</reference>
<dbReference type="PANTHER" id="PTHR30086:SF20">
    <property type="entry name" value="ARGININE EXPORTER PROTEIN ARGO-RELATED"/>
    <property type="match status" value="1"/>
</dbReference>
<feature type="transmembrane region" description="Helical" evidence="6">
    <location>
        <begin position="112"/>
        <end position="133"/>
    </location>
</feature>
<keyword evidence="2" id="KW-1003">Cell membrane</keyword>
<gene>
    <name evidence="7" type="ORF">EDM57_20150</name>
</gene>
<feature type="transmembrane region" description="Helical" evidence="6">
    <location>
        <begin position="145"/>
        <end position="166"/>
    </location>
</feature>